<sequence length="398" mass="45167">MYDYKAYSACTPHSTHSKNETMSSTPIPVVDLRLWSDGSPADRKCVASELTEACRRVGFVYVRNHGVSDDLLAEAFTWAKKLFDLPREMKMLAPHPPGTSVHRGYSWPGLEKVSQIIYADGDEERQVESRRVSDVKVCLSISFSLATFFYLPDIPLFSFLYCSCESYEIGSEDFAQQPNVWIPEDVLRFTTAFYWRCFEVAKELLRALALGLGLDDEDFFVRFHSGLNNQLRLLHYPPVEVEKLVKGEVERMSAHSDWGTVTMLFQDNGEGLQVEDPNQRGHFVDATPMNGALILNVGDLLMRWSNRICYIHMLRSSPDYLKSTLHRVTLPPLLRENGVSGKSLMMQSRYSIPYFVAPDPTTIVGCLALCADGADNSPRYPPITQQEYAKMRARGQYI</sequence>
<organism evidence="4 5">
    <name type="scientific">Xylaria bambusicola</name>
    <dbReference type="NCBI Taxonomy" id="326684"/>
    <lineage>
        <taxon>Eukaryota</taxon>
        <taxon>Fungi</taxon>
        <taxon>Dikarya</taxon>
        <taxon>Ascomycota</taxon>
        <taxon>Pezizomycotina</taxon>
        <taxon>Sordariomycetes</taxon>
        <taxon>Xylariomycetidae</taxon>
        <taxon>Xylariales</taxon>
        <taxon>Xylariaceae</taxon>
        <taxon>Xylaria</taxon>
    </lineage>
</organism>
<comment type="caution">
    <text evidence="4">The sequence shown here is derived from an EMBL/GenBank/DDBJ whole genome shotgun (WGS) entry which is preliminary data.</text>
</comment>
<dbReference type="Pfam" id="PF03171">
    <property type="entry name" value="2OG-FeII_Oxy"/>
    <property type="match status" value="1"/>
</dbReference>
<evidence type="ECO:0000313" key="4">
    <source>
        <dbReference type="EMBL" id="KAK5634410.1"/>
    </source>
</evidence>
<proteinExistence type="inferred from homology"/>
<evidence type="ECO:0000256" key="2">
    <source>
        <dbReference type="RuleBase" id="RU003682"/>
    </source>
</evidence>
<keyword evidence="2" id="KW-0560">Oxidoreductase</keyword>
<gene>
    <name evidence="4" type="ORF">RRF57_010124</name>
</gene>
<evidence type="ECO:0000313" key="5">
    <source>
        <dbReference type="Proteomes" id="UP001305414"/>
    </source>
</evidence>
<dbReference type="InterPro" id="IPR044861">
    <property type="entry name" value="IPNS-like_FE2OG_OXY"/>
</dbReference>
<dbReference type="EMBL" id="JAWHQM010000040">
    <property type="protein sequence ID" value="KAK5634410.1"/>
    <property type="molecule type" value="Genomic_DNA"/>
</dbReference>
<keyword evidence="5" id="KW-1185">Reference proteome</keyword>
<dbReference type="InterPro" id="IPR027443">
    <property type="entry name" value="IPNS-like_sf"/>
</dbReference>
<reference evidence="4 5" key="1">
    <citation type="submission" date="2023-10" db="EMBL/GenBank/DDBJ databases">
        <title>Draft genome sequence of Xylaria bambusicola isolate GMP-LS, the root and basal stem rot pathogen of sugarcane in Indonesia.</title>
        <authorList>
            <person name="Selvaraj P."/>
            <person name="Muralishankar V."/>
            <person name="Muruganantham S."/>
            <person name="Sp S."/>
            <person name="Haryani S."/>
            <person name="Lau K.J.X."/>
            <person name="Naqvi N.I."/>
        </authorList>
    </citation>
    <scope>NUCLEOTIDE SEQUENCE [LARGE SCALE GENOMIC DNA]</scope>
    <source>
        <strain evidence="4">GMP-LS</strain>
    </source>
</reference>
<keyword evidence="2" id="KW-0408">Iron</keyword>
<comment type="similarity">
    <text evidence="1 2">Belongs to the iron/ascorbate-dependent oxidoreductase family.</text>
</comment>
<dbReference type="Gene3D" id="2.60.120.330">
    <property type="entry name" value="B-lactam Antibiotic, Isopenicillin N Synthase, Chain"/>
    <property type="match status" value="1"/>
</dbReference>
<dbReference type="InterPro" id="IPR050231">
    <property type="entry name" value="Iron_ascorbate_oxido_reductase"/>
</dbReference>
<dbReference type="Proteomes" id="UP001305414">
    <property type="component" value="Unassembled WGS sequence"/>
</dbReference>
<evidence type="ECO:0000256" key="1">
    <source>
        <dbReference type="ARBA" id="ARBA00008056"/>
    </source>
</evidence>
<feature type="domain" description="Fe2OG dioxygenase" evidence="3">
    <location>
        <begin position="227"/>
        <end position="358"/>
    </location>
</feature>
<dbReference type="PANTHER" id="PTHR47990">
    <property type="entry name" value="2-OXOGLUTARATE (2OG) AND FE(II)-DEPENDENT OXYGENASE SUPERFAMILY PROTEIN-RELATED"/>
    <property type="match status" value="1"/>
</dbReference>
<dbReference type="Pfam" id="PF14226">
    <property type="entry name" value="DIOX_N"/>
    <property type="match status" value="1"/>
</dbReference>
<dbReference type="PROSITE" id="PS51471">
    <property type="entry name" value="FE2OG_OXY"/>
    <property type="match status" value="1"/>
</dbReference>
<name>A0AAN7UKQ7_9PEZI</name>
<dbReference type="InterPro" id="IPR026992">
    <property type="entry name" value="DIOX_N"/>
</dbReference>
<accession>A0AAN7UKQ7</accession>
<dbReference type="GO" id="GO:0016491">
    <property type="term" value="F:oxidoreductase activity"/>
    <property type="evidence" value="ECO:0007669"/>
    <property type="project" value="UniProtKB-KW"/>
</dbReference>
<dbReference type="GO" id="GO:0044283">
    <property type="term" value="P:small molecule biosynthetic process"/>
    <property type="evidence" value="ECO:0007669"/>
    <property type="project" value="UniProtKB-ARBA"/>
</dbReference>
<protein>
    <recommendedName>
        <fullName evidence="3">Fe2OG dioxygenase domain-containing protein</fullName>
    </recommendedName>
</protein>
<dbReference type="SUPFAM" id="SSF51197">
    <property type="entry name" value="Clavaminate synthase-like"/>
    <property type="match status" value="1"/>
</dbReference>
<dbReference type="InterPro" id="IPR005123">
    <property type="entry name" value="Oxoglu/Fe-dep_dioxygenase_dom"/>
</dbReference>
<dbReference type="GO" id="GO:0046872">
    <property type="term" value="F:metal ion binding"/>
    <property type="evidence" value="ECO:0007669"/>
    <property type="project" value="UniProtKB-KW"/>
</dbReference>
<evidence type="ECO:0000259" key="3">
    <source>
        <dbReference type="PROSITE" id="PS51471"/>
    </source>
</evidence>
<dbReference type="AlphaFoldDB" id="A0AAN7UKQ7"/>
<keyword evidence="2" id="KW-0479">Metal-binding</keyword>